<protein>
    <submittedName>
        <fullName evidence="1">Uncharacterized protein</fullName>
    </submittedName>
</protein>
<dbReference type="EMBL" id="QPMT01000036">
    <property type="protein sequence ID" value="KAF4853249.1"/>
    <property type="molecule type" value="Genomic_DNA"/>
</dbReference>
<evidence type="ECO:0000313" key="2">
    <source>
        <dbReference type="Proteomes" id="UP000711996"/>
    </source>
</evidence>
<gene>
    <name evidence="1" type="ORF">CGCSCA2_v010075</name>
</gene>
<proteinExistence type="predicted"/>
<reference evidence="1" key="1">
    <citation type="submission" date="2019-06" db="EMBL/GenBank/DDBJ databases">
        <authorList>
            <person name="Gan P."/>
            <person name="Shirasu K."/>
        </authorList>
    </citation>
    <scope>NUCLEOTIDE SEQUENCE [LARGE SCALE GENOMIC DNA]</scope>
    <source>
        <strain evidence="1">CAD2</strain>
    </source>
</reference>
<sequence length="251" mass="27885">MRRTDRLLWTPYLGICLEDLSTTNVSRDLTLVSMVKTRQVLERAFYSPPSSHTSAPEIPADFVAAMLHTELDKLCASPAENPIISCHITYASFAISEFALTLASPDPQHLHKTYQALESYFKIFLAFQPNKYHGFTLAELYQLMHATLSTRKLVSQLTTGAYDERCVGRLESWYQQARNNLKDASTCPGAKADGRAAVFGKLAGMLETFGGGEIEASRHPADDGFNMGGIASDMVPGEDWLEVMDQFGWTF</sequence>
<organism evidence="1 2">
    <name type="scientific">Colletotrichum siamense</name>
    <name type="common">Anthracnose fungus</name>
    <dbReference type="NCBI Taxonomy" id="690259"/>
    <lineage>
        <taxon>Eukaryota</taxon>
        <taxon>Fungi</taxon>
        <taxon>Dikarya</taxon>
        <taxon>Ascomycota</taxon>
        <taxon>Pezizomycotina</taxon>
        <taxon>Sordariomycetes</taxon>
        <taxon>Hypocreomycetidae</taxon>
        <taxon>Glomerellales</taxon>
        <taxon>Glomerellaceae</taxon>
        <taxon>Colletotrichum</taxon>
        <taxon>Colletotrichum gloeosporioides species complex</taxon>
    </lineage>
</organism>
<accession>A0A9P5K113</accession>
<keyword evidence="2" id="KW-1185">Reference proteome</keyword>
<dbReference type="AlphaFoldDB" id="A0A9P5K113"/>
<evidence type="ECO:0000313" key="1">
    <source>
        <dbReference type="EMBL" id="KAF4853249.1"/>
    </source>
</evidence>
<comment type="caution">
    <text evidence="1">The sequence shown here is derived from an EMBL/GenBank/DDBJ whole genome shotgun (WGS) entry which is preliminary data.</text>
</comment>
<dbReference type="OrthoDB" id="5226580at2759"/>
<dbReference type="Proteomes" id="UP000711996">
    <property type="component" value="Unassembled WGS sequence"/>
</dbReference>
<name>A0A9P5K113_COLSI</name>